<evidence type="ECO:0000313" key="4">
    <source>
        <dbReference type="Proteomes" id="UP000198939"/>
    </source>
</evidence>
<dbReference type="EMBL" id="FOCV01000005">
    <property type="protein sequence ID" value="SEN59749.1"/>
    <property type="molecule type" value="Genomic_DNA"/>
</dbReference>
<reference evidence="2 4" key="2">
    <citation type="submission" date="2016-10" db="EMBL/GenBank/DDBJ databases">
        <authorList>
            <person name="Varghese N."/>
            <person name="Submissions S."/>
        </authorList>
    </citation>
    <scope>NUCLEOTIDE SEQUENCE [LARGE SCALE GENOMIC DNA]</scope>
    <source>
        <strain evidence="2 4">CGMCC 1.7071</strain>
    </source>
</reference>
<evidence type="ECO:0000313" key="1">
    <source>
        <dbReference type="EMBL" id="SEH68256.1"/>
    </source>
</evidence>
<dbReference type="EMBL" id="FNXB01000007">
    <property type="protein sequence ID" value="SEH68256.1"/>
    <property type="molecule type" value="Genomic_DNA"/>
</dbReference>
<gene>
    <name evidence="1" type="ORF">RTCCBAU85039_1790</name>
    <name evidence="2" type="ORF">SAMN05216228_1005284</name>
</gene>
<sequence length="87" mass="9762">MLGKQSAERLEDTHLPCRFEGFAGKQITWSLVGDRQRVTVAAIAELELALEVGSKAFTPKAPREWRNRMDPLVQSFGSRTEATWLSS</sequence>
<protein>
    <submittedName>
        <fullName evidence="1">Uncharacterized protein</fullName>
    </submittedName>
</protein>
<reference evidence="1" key="1">
    <citation type="submission" date="2016-10" db="EMBL/GenBank/DDBJ databases">
        <authorList>
            <person name="de Groot N.N."/>
        </authorList>
    </citation>
    <scope>NUCLEOTIDE SEQUENCE [LARGE SCALE GENOMIC DNA]</scope>
    <source>
        <strain evidence="1">CCBAU85039</strain>
    </source>
</reference>
<proteinExistence type="predicted"/>
<reference evidence="3" key="3">
    <citation type="submission" date="2016-10" db="EMBL/GenBank/DDBJ databases">
        <authorList>
            <person name="Wibberg D."/>
        </authorList>
    </citation>
    <scope>NUCLEOTIDE SEQUENCE [LARGE SCALE GENOMIC DNA]</scope>
</reference>
<dbReference type="AlphaFoldDB" id="A0A1H8HUA7"/>
<keyword evidence="4" id="KW-1185">Reference proteome</keyword>
<organism evidence="1 3">
    <name type="scientific">Rhizobium tibeticum</name>
    <dbReference type="NCBI Taxonomy" id="501024"/>
    <lineage>
        <taxon>Bacteria</taxon>
        <taxon>Pseudomonadati</taxon>
        <taxon>Pseudomonadota</taxon>
        <taxon>Alphaproteobacteria</taxon>
        <taxon>Hyphomicrobiales</taxon>
        <taxon>Rhizobiaceae</taxon>
        <taxon>Rhizobium/Agrobacterium group</taxon>
        <taxon>Rhizobium</taxon>
    </lineage>
</organism>
<evidence type="ECO:0000313" key="3">
    <source>
        <dbReference type="Proteomes" id="UP000183063"/>
    </source>
</evidence>
<name>A0A1H8HUA7_9HYPH</name>
<accession>A0A1H8HUA7</accession>
<dbReference type="Proteomes" id="UP000183063">
    <property type="component" value="Unassembled WGS sequence"/>
</dbReference>
<evidence type="ECO:0000313" key="2">
    <source>
        <dbReference type="EMBL" id="SEN59749.1"/>
    </source>
</evidence>
<dbReference type="Proteomes" id="UP000198939">
    <property type="component" value="Unassembled WGS sequence"/>
</dbReference>